<feature type="domain" description="CCHC-type" evidence="2">
    <location>
        <begin position="201"/>
        <end position="217"/>
    </location>
</feature>
<reference evidence="3" key="1">
    <citation type="submission" date="2019-08" db="EMBL/GenBank/DDBJ databases">
        <title>The genome of the North American firefly Photinus pyralis.</title>
        <authorList>
            <consortium name="Photinus pyralis genome working group"/>
            <person name="Fallon T.R."/>
            <person name="Sander Lower S.E."/>
            <person name="Weng J.-K."/>
        </authorList>
    </citation>
    <scope>NUCLEOTIDE SEQUENCE</scope>
    <source>
        <strain evidence="3">TRF0915ILg1</strain>
        <tissue evidence="3">Whole body</tissue>
    </source>
</reference>
<evidence type="ECO:0000256" key="1">
    <source>
        <dbReference type="SAM" id="MobiDB-lite"/>
    </source>
</evidence>
<dbReference type="InterPro" id="IPR036875">
    <property type="entry name" value="Znf_CCHC_sf"/>
</dbReference>
<proteinExistence type="predicted"/>
<feature type="compositionally biased region" description="Basic residues" evidence="1">
    <location>
        <begin position="72"/>
        <end position="81"/>
    </location>
</feature>
<feature type="compositionally biased region" description="Basic residues" evidence="1">
    <location>
        <begin position="264"/>
        <end position="273"/>
    </location>
</feature>
<dbReference type="GO" id="GO:0008270">
    <property type="term" value="F:zinc ion binding"/>
    <property type="evidence" value="ECO:0007669"/>
    <property type="project" value="InterPro"/>
</dbReference>
<dbReference type="Gene3D" id="4.10.60.10">
    <property type="entry name" value="Zinc finger, CCHC-type"/>
    <property type="match status" value="1"/>
</dbReference>
<feature type="region of interest" description="Disordered" evidence="1">
    <location>
        <begin position="261"/>
        <end position="281"/>
    </location>
</feature>
<gene>
    <name evidence="3" type="ORF">ILUMI_03000</name>
</gene>
<comment type="caution">
    <text evidence="3">The sequence shown here is derived from an EMBL/GenBank/DDBJ whole genome shotgun (WGS) entry which is preliminary data.</text>
</comment>
<dbReference type="GO" id="GO:0003676">
    <property type="term" value="F:nucleic acid binding"/>
    <property type="evidence" value="ECO:0007669"/>
    <property type="project" value="InterPro"/>
</dbReference>
<evidence type="ECO:0000259" key="2">
    <source>
        <dbReference type="SMART" id="SM00343"/>
    </source>
</evidence>
<feature type="compositionally biased region" description="Basic and acidic residues" evidence="1">
    <location>
        <begin position="50"/>
        <end position="71"/>
    </location>
</feature>
<dbReference type="OrthoDB" id="6782564at2759"/>
<dbReference type="SUPFAM" id="SSF57756">
    <property type="entry name" value="Retrovirus zinc finger-like domains"/>
    <property type="match status" value="1"/>
</dbReference>
<name>A0A8K0DH75_IGNLU</name>
<dbReference type="Proteomes" id="UP000801492">
    <property type="component" value="Unassembled WGS sequence"/>
</dbReference>
<keyword evidence="4" id="KW-1185">Reference proteome</keyword>
<dbReference type="InterPro" id="IPR001878">
    <property type="entry name" value="Znf_CCHC"/>
</dbReference>
<accession>A0A8K0DH75</accession>
<organism evidence="3 4">
    <name type="scientific">Ignelater luminosus</name>
    <name type="common">Cucubano</name>
    <name type="synonym">Pyrophorus luminosus</name>
    <dbReference type="NCBI Taxonomy" id="2038154"/>
    <lineage>
        <taxon>Eukaryota</taxon>
        <taxon>Metazoa</taxon>
        <taxon>Ecdysozoa</taxon>
        <taxon>Arthropoda</taxon>
        <taxon>Hexapoda</taxon>
        <taxon>Insecta</taxon>
        <taxon>Pterygota</taxon>
        <taxon>Neoptera</taxon>
        <taxon>Endopterygota</taxon>
        <taxon>Coleoptera</taxon>
        <taxon>Polyphaga</taxon>
        <taxon>Elateriformia</taxon>
        <taxon>Elateroidea</taxon>
        <taxon>Elateridae</taxon>
        <taxon>Agrypninae</taxon>
        <taxon>Pyrophorini</taxon>
        <taxon>Ignelater</taxon>
    </lineage>
</organism>
<sequence length="281" mass="33356">MIILCTQENCFAVNRKITELVFRELNYKIAMHAMKHLRDGKSPKYNQNVQEERNRQTTNRREIQRKRENIRHEKKYRHRTIKSAGQQGNQRTTTTRSREKIEGQVNRRNYTKEQRSSDNGSRRYNHRRRCNVSPTKQTRDVYRKKVAIKDKANSRGQKYAKINAPITTANPPNGTCKVLQMPQVRTFCQRMQRKTINDRQKCLNCKSETHLARDCKSETHYCYVCNKQGHKANELACPVYKELVVELRRKPVKVTLKYGQQITKRGRQKRGRHQDRTNKLG</sequence>
<evidence type="ECO:0000313" key="3">
    <source>
        <dbReference type="EMBL" id="KAF2903198.1"/>
    </source>
</evidence>
<dbReference type="AlphaFoldDB" id="A0A8K0DH75"/>
<protein>
    <recommendedName>
        <fullName evidence="2">CCHC-type domain-containing protein</fullName>
    </recommendedName>
</protein>
<feature type="region of interest" description="Disordered" evidence="1">
    <location>
        <begin position="38"/>
        <end position="128"/>
    </location>
</feature>
<evidence type="ECO:0000313" key="4">
    <source>
        <dbReference type="Proteomes" id="UP000801492"/>
    </source>
</evidence>
<dbReference type="EMBL" id="VTPC01001086">
    <property type="protein sequence ID" value="KAF2903198.1"/>
    <property type="molecule type" value="Genomic_DNA"/>
</dbReference>
<feature type="domain" description="CCHC-type" evidence="2">
    <location>
        <begin position="221"/>
        <end position="239"/>
    </location>
</feature>
<dbReference type="SMART" id="SM00343">
    <property type="entry name" value="ZnF_C2HC"/>
    <property type="match status" value="2"/>
</dbReference>